<name>A0A919WI32_9BACI</name>
<keyword evidence="2" id="KW-1185">Reference proteome</keyword>
<sequence>MKAFFFFVCDADHLIEGVIEEKRSEEVFTFEDEGEARCEEKVIHLKMGLSTRETERMKEIKLFIW</sequence>
<evidence type="ECO:0000313" key="1">
    <source>
        <dbReference type="EMBL" id="GIN62350.1"/>
    </source>
</evidence>
<protein>
    <submittedName>
        <fullName evidence="1">Uncharacterized protein</fullName>
    </submittedName>
</protein>
<proteinExistence type="predicted"/>
<gene>
    <name evidence="1" type="ORF">J27TS8_23430</name>
</gene>
<accession>A0A919WI32</accession>
<reference evidence="1" key="1">
    <citation type="submission" date="2021-03" db="EMBL/GenBank/DDBJ databases">
        <title>Antimicrobial resistance genes in bacteria isolated from Japanese honey, and their potential for conferring macrolide and lincosamide resistance in the American foulbrood pathogen Paenibacillus larvae.</title>
        <authorList>
            <person name="Okamoto M."/>
            <person name="Kumagai M."/>
            <person name="Kanamori H."/>
            <person name="Takamatsu D."/>
        </authorList>
    </citation>
    <scope>NUCLEOTIDE SEQUENCE</scope>
    <source>
        <strain evidence="1">J27TS8</strain>
    </source>
</reference>
<comment type="caution">
    <text evidence="1">The sequence shown here is derived from an EMBL/GenBank/DDBJ whole genome shotgun (WGS) entry which is preliminary data.</text>
</comment>
<dbReference type="EMBL" id="BORC01000003">
    <property type="protein sequence ID" value="GIN62350.1"/>
    <property type="molecule type" value="Genomic_DNA"/>
</dbReference>
<organism evidence="1 2">
    <name type="scientific">Robertmurraya siralis</name>
    <dbReference type="NCBI Taxonomy" id="77777"/>
    <lineage>
        <taxon>Bacteria</taxon>
        <taxon>Bacillati</taxon>
        <taxon>Bacillota</taxon>
        <taxon>Bacilli</taxon>
        <taxon>Bacillales</taxon>
        <taxon>Bacillaceae</taxon>
        <taxon>Robertmurraya</taxon>
    </lineage>
</organism>
<dbReference type="AlphaFoldDB" id="A0A919WI32"/>
<evidence type="ECO:0000313" key="2">
    <source>
        <dbReference type="Proteomes" id="UP000682111"/>
    </source>
</evidence>
<dbReference type="Proteomes" id="UP000682111">
    <property type="component" value="Unassembled WGS sequence"/>
</dbReference>